<dbReference type="AlphaFoldDB" id="A0A086PBI7"/>
<dbReference type="EMBL" id="JFZA02000011">
    <property type="protein sequence ID" value="KFG90755.1"/>
    <property type="molecule type" value="Genomic_DNA"/>
</dbReference>
<comment type="caution">
    <text evidence="1">The sequence shown here is derived from an EMBL/GenBank/DDBJ whole genome shotgun (WGS) entry which is preliminary data.</text>
</comment>
<dbReference type="Proteomes" id="UP000024284">
    <property type="component" value="Unassembled WGS sequence"/>
</dbReference>
<keyword evidence="2" id="KW-1185">Reference proteome</keyword>
<evidence type="ECO:0000313" key="2">
    <source>
        <dbReference type="Proteomes" id="UP000024284"/>
    </source>
</evidence>
<accession>A0A086PBI7</accession>
<dbReference type="PATRIC" id="fig|1219045.3.peg.1497"/>
<dbReference type="RefSeq" id="WP_037464148.1">
    <property type="nucleotide sequence ID" value="NZ_BCZD01000024.1"/>
</dbReference>
<name>A0A086PBI7_SPHHM</name>
<proteinExistence type="predicted"/>
<dbReference type="OrthoDB" id="10000304at2"/>
<dbReference type="STRING" id="76947.GCA_002080435_02585"/>
<evidence type="ECO:0000313" key="1">
    <source>
        <dbReference type="EMBL" id="KFG90755.1"/>
    </source>
</evidence>
<reference evidence="1" key="1">
    <citation type="submission" date="2014-08" db="EMBL/GenBank/DDBJ databases">
        <title>Draft genome sequences of Sphingobium herbicidovorans.</title>
        <authorList>
            <person name="Gan H.M."/>
            <person name="Gan H.Y."/>
            <person name="Savka M.A."/>
        </authorList>
    </citation>
    <scope>NUCLEOTIDE SEQUENCE [LARGE SCALE GENOMIC DNA]</scope>
    <source>
        <strain evidence="1">NBRC 16415</strain>
    </source>
</reference>
<sequence>MQRFKPIAWLPGAAAQANEPNAFPSPKAQRVELQRIEAACAMIGNAAADEADLRAAFLTIGSALCTEKQRTAALYQQVQAMESEIARLKSEVPA</sequence>
<protein>
    <submittedName>
        <fullName evidence="1">Uncharacterized protein</fullName>
    </submittedName>
</protein>
<organism evidence="1 2">
    <name type="scientific">Sphingobium herbicidovorans (strain ATCC 700291 / DSM 11019 / CCUG 56400 / KCTC 2939 / LMG 18315 / NBRC 16415 / MH)</name>
    <name type="common">Sphingomonas herbicidovorans</name>
    <dbReference type="NCBI Taxonomy" id="1219045"/>
    <lineage>
        <taxon>Bacteria</taxon>
        <taxon>Pseudomonadati</taxon>
        <taxon>Pseudomonadota</taxon>
        <taxon>Alphaproteobacteria</taxon>
        <taxon>Sphingomonadales</taxon>
        <taxon>Sphingomonadaceae</taxon>
        <taxon>Sphingobium</taxon>
    </lineage>
</organism>
<gene>
    <name evidence="1" type="ORF">BV98_001467</name>
</gene>